<evidence type="ECO:0000313" key="2">
    <source>
        <dbReference type="EMBL" id="KRX01441.1"/>
    </source>
</evidence>
<protein>
    <submittedName>
        <fullName evidence="2">Uncharacterized protein</fullName>
    </submittedName>
</protein>
<evidence type="ECO:0000256" key="1">
    <source>
        <dbReference type="SAM" id="MobiDB-lite"/>
    </source>
</evidence>
<keyword evidence="3" id="KW-1185">Reference proteome</keyword>
<dbReference type="AlphaFoldDB" id="A0A0V0QGM6"/>
<evidence type="ECO:0000313" key="3">
    <source>
        <dbReference type="Proteomes" id="UP000054937"/>
    </source>
</evidence>
<dbReference type="InParanoid" id="A0A0V0QGM6"/>
<reference evidence="2 3" key="1">
    <citation type="journal article" date="2015" name="Sci. Rep.">
        <title>Genome of the facultative scuticociliatosis pathogen Pseudocohnilembus persalinus provides insight into its virulence through horizontal gene transfer.</title>
        <authorList>
            <person name="Xiong J."/>
            <person name="Wang G."/>
            <person name="Cheng J."/>
            <person name="Tian M."/>
            <person name="Pan X."/>
            <person name="Warren A."/>
            <person name="Jiang C."/>
            <person name="Yuan D."/>
            <person name="Miao W."/>
        </authorList>
    </citation>
    <scope>NUCLEOTIDE SEQUENCE [LARGE SCALE GENOMIC DNA]</scope>
    <source>
        <strain evidence="2">36N120E</strain>
    </source>
</reference>
<organism evidence="2 3">
    <name type="scientific">Pseudocohnilembus persalinus</name>
    <name type="common">Ciliate</name>
    <dbReference type="NCBI Taxonomy" id="266149"/>
    <lineage>
        <taxon>Eukaryota</taxon>
        <taxon>Sar</taxon>
        <taxon>Alveolata</taxon>
        <taxon>Ciliophora</taxon>
        <taxon>Intramacronucleata</taxon>
        <taxon>Oligohymenophorea</taxon>
        <taxon>Scuticociliatia</taxon>
        <taxon>Philasterida</taxon>
        <taxon>Pseudocohnilembidae</taxon>
        <taxon>Pseudocohnilembus</taxon>
    </lineage>
</organism>
<sequence length="282" mass="34299">MEAKNLEGIQYQQYENLQSKQSIKKFLSDDYPYKKIFLCDQWFNGNCIIPQDKCQHAHGIKDLVYNKVDYDPINDFDFKHQYIGKYRQQKQYYNKDIQVSVNILDESKFYYLKFPKLGQEFGRKNYVQLIEYAKKNKKLYSDQWKRQKQIEDSENNINDQDNSNNDDDKNGDKQKQKQNNNQITYWQTLIEKSNKLRKKYFLLKKKLVKEDFNKNYPFDENQQCYRFYIKQLPKQKEVEHLIIEKAVQICKKIKNESGFPIKWKRCLEFNKIVKTQELSGMK</sequence>
<name>A0A0V0QGM6_PSEPJ</name>
<dbReference type="Proteomes" id="UP000054937">
    <property type="component" value="Unassembled WGS sequence"/>
</dbReference>
<feature type="compositionally biased region" description="Basic and acidic residues" evidence="1">
    <location>
        <begin position="166"/>
        <end position="175"/>
    </location>
</feature>
<accession>A0A0V0QGM6</accession>
<gene>
    <name evidence="2" type="ORF">PPERSA_01344</name>
</gene>
<proteinExistence type="predicted"/>
<feature type="region of interest" description="Disordered" evidence="1">
    <location>
        <begin position="150"/>
        <end position="178"/>
    </location>
</feature>
<dbReference type="EMBL" id="LDAU01000170">
    <property type="protein sequence ID" value="KRX01441.1"/>
    <property type="molecule type" value="Genomic_DNA"/>
</dbReference>
<comment type="caution">
    <text evidence="2">The sequence shown here is derived from an EMBL/GenBank/DDBJ whole genome shotgun (WGS) entry which is preliminary data.</text>
</comment>